<comment type="caution">
    <text evidence="2">The sequence shown here is derived from an EMBL/GenBank/DDBJ whole genome shotgun (WGS) entry which is preliminary data.</text>
</comment>
<dbReference type="InterPro" id="IPR051822">
    <property type="entry name" value="Glycosyl_Hydrolase_84"/>
</dbReference>
<reference evidence="2 3" key="1">
    <citation type="submission" date="2013-08" db="EMBL/GenBank/DDBJ databases">
        <title>The genome sequence of Knoellia sinensis.</title>
        <authorList>
            <person name="Zhu W."/>
            <person name="Wang G."/>
        </authorList>
    </citation>
    <scope>NUCLEOTIDE SEQUENCE [LARGE SCALE GENOMIC DNA]</scope>
    <source>
        <strain evidence="2 3">KCTC 19936</strain>
    </source>
</reference>
<dbReference type="GO" id="GO:0016747">
    <property type="term" value="F:acyltransferase activity, transferring groups other than amino-acyl groups"/>
    <property type="evidence" value="ECO:0007669"/>
    <property type="project" value="InterPro"/>
</dbReference>
<evidence type="ECO:0000313" key="3">
    <source>
        <dbReference type="Proteomes" id="UP000030002"/>
    </source>
</evidence>
<dbReference type="PANTHER" id="PTHR13170:SF16">
    <property type="entry name" value="PROTEIN O-GLCNACASE"/>
    <property type="match status" value="1"/>
</dbReference>
<dbReference type="AlphaFoldDB" id="A0A0A0J7X5"/>
<dbReference type="InterPro" id="IPR016181">
    <property type="entry name" value="Acyl_CoA_acyltransferase"/>
</dbReference>
<sequence>MRPCVAGDRAALYDVCLLTGDSGSDASPLYAVPHLLGDVYVGPYVTFEPGLATVFDDGAGAQGYVLGALDTRAFEARCEKSWWPSLRAAHPLGSVAEGTADARLVALIHDPPAAPDHVVREHPSHLHVDLLPRWQGGGWGRRLMERLFAQLAAAGSPGVHLGVGRGNDRAIAFYERLGFTVLDDTSADALFLGCRLF</sequence>
<dbReference type="STRING" id="1385520.N802_11245"/>
<keyword evidence="3" id="KW-1185">Reference proteome</keyword>
<dbReference type="EMBL" id="AVPJ01000008">
    <property type="protein sequence ID" value="KGN32147.1"/>
    <property type="molecule type" value="Genomic_DNA"/>
</dbReference>
<dbReference type="PROSITE" id="PS51186">
    <property type="entry name" value="GNAT"/>
    <property type="match status" value="1"/>
</dbReference>
<gene>
    <name evidence="2" type="ORF">N802_11245</name>
</gene>
<dbReference type="InterPro" id="IPR000182">
    <property type="entry name" value="GNAT_dom"/>
</dbReference>
<accession>A0A0A0J7X5</accession>
<proteinExistence type="predicted"/>
<evidence type="ECO:0000313" key="2">
    <source>
        <dbReference type="EMBL" id="KGN32147.1"/>
    </source>
</evidence>
<evidence type="ECO:0000259" key="1">
    <source>
        <dbReference type="PROSITE" id="PS51186"/>
    </source>
</evidence>
<organism evidence="2 3">
    <name type="scientific">Knoellia sinensis KCTC 19936</name>
    <dbReference type="NCBI Taxonomy" id="1385520"/>
    <lineage>
        <taxon>Bacteria</taxon>
        <taxon>Bacillati</taxon>
        <taxon>Actinomycetota</taxon>
        <taxon>Actinomycetes</taxon>
        <taxon>Micrococcales</taxon>
        <taxon>Intrasporangiaceae</taxon>
        <taxon>Knoellia</taxon>
    </lineage>
</organism>
<name>A0A0A0J7X5_9MICO</name>
<dbReference type="PANTHER" id="PTHR13170">
    <property type="entry name" value="O-GLCNACASE"/>
    <property type="match status" value="1"/>
</dbReference>
<dbReference type="Gene3D" id="3.40.630.30">
    <property type="match status" value="1"/>
</dbReference>
<dbReference type="eggNOG" id="COG0456">
    <property type="taxonomic scope" value="Bacteria"/>
</dbReference>
<dbReference type="SUPFAM" id="SSF55729">
    <property type="entry name" value="Acyl-CoA N-acyltransferases (Nat)"/>
    <property type="match status" value="1"/>
</dbReference>
<protein>
    <submittedName>
        <fullName evidence="2">Acetyltransferase</fullName>
    </submittedName>
</protein>
<dbReference type="Proteomes" id="UP000030002">
    <property type="component" value="Unassembled WGS sequence"/>
</dbReference>
<keyword evidence="2" id="KW-0808">Transferase</keyword>
<dbReference type="Pfam" id="PF00583">
    <property type="entry name" value="Acetyltransf_1"/>
    <property type="match status" value="1"/>
</dbReference>
<feature type="domain" description="N-acetyltransferase" evidence="1">
    <location>
        <begin position="69"/>
        <end position="197"/>
    </location>
</feature>